<keyword evidence="3" id="KW-1185">Reference proteome</keyword>
<dbReference type="Gene3D" id="3.90.550.10">
    <property type="entry name" value="Spore Coat Polysaccharide Biosynthesis Protein SpsA, Chain A"/>
    <property type="match status" value="1"/>
</dbReference>
<dbReference type="Pfam" id="PF00535">
    <property type="entry name" value="Glycos_transf_2"/>
    <property type="match status" value="1"/>
</dbReference>
<proteinExistence type="predicted"/>
<sequence length="301" mass="35212">MANSPLVSVLIITMNHEKFIGQACRSVISQTYNNIEIIFLDNKSDDKTFEIGKAVLTQSNIPFTAIENTERFGVAKNLNILVSHASGDYISVLSGDDWYTDNSIEEKVKFIQEKNVDFALSDGYKYLQNEDRVIDAYSLKTKEKIINSIPNFFHENVTQNIPINVGVFIKKDLLKEYPFDENIHAEDWDMNLRLTSLGYRIGFIDKKLFYYRILSNSLSTNWVLMEDAFQKITKKYIEYINADNKLKKKYTVNLLKHKYGVKLSLAKSEKEKRKITKEWKREKYKAKYTQPILFFKLLFLK</sequence>
<dbReference type="RefSeq" id="WP_378181139.1">
    <property type="nucleotide sequence ID" value="NZ_JBHTCR010000007.1"/>
</dbReference>
<dbReference type="Proteomes" id="UP001596550">
    <property type="component" value="Unassembled WGS sequence"/>
</dbReference>
<reference evidence="3" key="1">
    <citation type="journal article" date="2019" name="Int. J. Syst. Evol. Microbiol.">
        <title>The Global Catalogue of Microorganisms (GCM) 10K type strain sequencing project: providing services to taxonomists for standard genome sequencing and annotation.</title>
        <authorList>
            <consortium name="The Broad Institute Genomics Platform"/>
            <consortium name="The Broad Institute Genome Sequencing Center for Infectious Disease"/>
            <person name="Wu L."/>
            <person name="Ma J."/>
        </authorList>
    </citation>
    <scope>NUCLEOTIDE SEQUENCE [LARGE SCALE GENOMIC DNA]</scope>
    <source>
        <strain evidence="3">CCUG 54781</strain>
    </source>
</reference>
<accession>A0ABW2M0Y5</accession>
<dbReference type="PANTHER" id="PTHR22916">
    <property type="entry name" value="GLYCOSYLTRANSFERASE"/>
    <property type="match status" value="1"/>
</dbReference>
<dbReference type="InterPro" id="IPR001173">
    <property type="entry name" value="Glyco_trans_2-like"/>
</dbReference>
<evidence type="ECO:0000313" key="3">
    <source>
        <dbReference type="Proteomes" id="UP001596550"/>
    </source>
</evidence>
<dbReference type="InterPro" id="IPR029044">
    <property type="entry name" value="Nucleotide-diphossugar_trans"/>
</dbReference>
<evidence type="ECO:0000259" key="1">
    <source>
        <dbReference type="Pfam" id="PF00535"/>
    </source>
</evidence>
<dbReference type="SUPFAM" id="SSF53448">
    <property type="entry name" value="Nucleotide-diphospho-sugar transferases"/>
    <property type="match status" value="1"/>
</dbReference>
<feature type="domain" description="Glycosyltransferase 2-like" evidence="1">
    <location>
        <begin position="8"/>
        <end position="153"/>
    </location>
</feature>
<organism evidence="2 3">
    <name type="scientific">Chryseobacterium zhengzhouense</name>
    <dbReference type="NCBI Taxonomy" id="1636086"/>
    <lineage>
        <taxon>Bacteria</taxon>
        <taxon>Pseudomonadati</taxon>
        <taxon>Bacteroidota</taxon>
        <taxon>Flavobacteriia</taxon>
        <taxon>Flavobacteriales</taxon>
        <taxon>Weeksellaceae</taxon>
        <taxon>Chryseobacterium group</taxon>
        <taxon>Chryseobacterium</taxon>
    </lineage>
</organism>
<name>A0ABW2M0Y5_9FLAO</name>
<protein>
    <submittedName>
        <fullName evidence="2">Glycosyltransferase family 2 protein</fullName>
    </submittedName>
</protein>
<dbReference type="EMBL" id="JBHTCR010000007">
    <property type="protein sequence ID" value="MFC7348102.1"/>
    <property type="molecule type" value="Genomic_DNA"/>
</dbReference>
<dbReference type="PANTHER" id="PTHR22916:SF3">
    <property type="entry name" value="UDP-GLCNAC:BETAGAL BETA-1,3-N-ACETYLGLUCOSAMINYLTRANSFERASE-LIKE PROTEIN 1"/>
    <property type="match status" value="1"/>
</dbReference>
<comment type="caution">
    <text evidence="2">The sequence shown here is derived from an EMBL/GenBank/DDBJ whole genome shotgun (WGS) entry which is preliminary data.</text>
</comment>
<evidence type="ECO:0000313" key="2">
    <source>
        <dbReference type="EMBL" id="MFC7348102.1"/>
    </source>
</evidence>
<gene>
    <name evidence="2" type="ORF">ACFQO9_15395</name>
</gene>